<dbReference type="SUPFAM" id="SSF53955">
    <property type="entry name" value="Lysozyme-like"/>
    <property type="match status" value="1"/>
</dbReference>
<feature type="compositionally biased region" description="Low complexity" evidence="1">
    <location>
        <begin position="64"/>
        <end position="106"/>
    </location>
</feature>
<sequence>MKFPTVLLALCLSVVTANASFVHGGAAHGHVARHASLAQRQPTLLEKKAEKKASTRRRCRARPTESSLTASSSSTSTTSKAASTTSSSSTSKKTTSSSTKTSEAAKPTNDGNSGGGKTVNASGACGNSRAESKPSKLSGPNGHIDWLNCGIEGAGWNPPDINLGNVVYKDLDEAKAMPNSPFKACEPFIQKFKDYAKQHNIPAILIASFAMQESSCNPNTVGGGGEQGLMQITKEKCYDAPGGDCKEPDFNIRTGVEYFAGRLKDNGGNLLLAAGQYNGWRKGLTVGAATAARSSACCRCQNNLDYIHQLFNGWMQGVNAYSTDMTKYNNLAVCG</sequence>
<name>A0A8H5F787_9AGAR</name>
<comment type="caution">
    <text evidence="4">The sequence shown here is derived from an EMBL/GenBank/DDBJ whole genome shotgun (WGS) entry which is preliminary data.</text>
</comment>
<reference evidence="4 5" key="1">
    <citation type="journal article" date="2020" name="ISME J.">
        <title>Uncovering the hidden diversity of litter-decomposition mechanisms in mushroom-forming fungi.</title>
        <authorList>
            <person name="Floudas D."/>
            <person name="Bentzer J."/>
            <person name="Ahren D."/>
            <person name="Johansson T."/>
            <person name="Persson P."/>
            <person name="Tunlid A."/>
        </authorList>
    </citation>
    <scope>NUCLEOTIDE SEQUENCE [LARGE SCALE GENOMIC DNA]</scope>
    <source>
        <strain evidence="4 5">CBS 175.51</strain>
    </source>
</reference>
<keyword evidence="2" id="KW-0732">Signal</keyword>
<feature type="domain" description="Transglycosylase SLT" evidence="3">
    <location>
        <begin position="192"/>
        <end position="279"/>
    </location>
</feature>
<accession>A0A8H5F787</accession>
<dbReference type="Proteomes" id="UP000541558">
    <property type="component" value="Unassembled WGS sequence"/>
</dbReference>
<feature type="region of interest" description="Disordered" evidence="1">
    <location>
        <begin position="46"/>
        <end position="141"/>
    </location>
</feature>
<feature type="signal peptide" evidence="2">
    <location>
        <begin position="1"/>
        <end position="19"/>
    </location>
</feature>
<dbReference type="OrthoDB" id="2537480at2759"/>
<keyword evidence="5" id="KW-1185">Reference proteome</keyword>
<dbReference type="InterPro" id="IPR008258">
    <property type="entry name" value="Transglycosylase_SLT_dom_1"/>
</dbReference>
<proteinExistence type="predicted"/>
<feature type="chain" id="PRO_5034039388" description="Transglycosylase SLT domain-containing protein" evidence="2">
    <location>
        <begin position="20"/>
        <end position="335"/>
    </location>
</feature>
<organism evidence="4 5">
    <name type="scientific">Ephemerocybe angulata</name>
    <dbReference type="NCBI Taxonomy" id="980116"/>
    <lineage>
        <taxon>Eukaryota</taxon>
        <taxon>Fungi</taxon>
        <taxon>Dikarya</taxon>
        <taxon>Basidiomycota</taxon>
        <taxon>Agaricomycotina</taxon>
        <taxon>Agaricomycetes</taxon>
        <taxon>Agaricomycetidae</taxon>
        <taxon>Agaricales</taxon>
        <taxon>Agaricineae</taxon>
        <taxon>Psathyrellaceae</taxon>
        <taxon>Ephemerocybe</taxon>
    </lineage>
</organism>
<protein>
    <recommendedName>
        <fullName evidence="3">Transglycosylase SLT domain-containing protein</fullName>
    </recommendedName>
</protein>
<evidence type="ECO:0000256" key="1">
    <source>
        <dbReference type="SAM" id="MobiDB-lite"/>
    </source>
</evidence>
<dbReference type="AlphaFoldDB" id="A0A8H5F787"/>
<dbReference type="InterPro" id="IPR023346">
    <property type="entry name" value="Lysozyme-like_dom_sf"/>
</dbReference>
<evidence type="ECO:0000313" key="5">
    <source>
        <dbReference type="Proteomes" id="UP000541558"/>
    </source>
</evidence>
<evidence type="ECO:0000256" key="2">
    <source>
        <dbReference type="SAM" id="SignalP"/>
    </source>
</evidence>
<dbReference type="Pfam" id="PF01464">
    <property type="entry name" value="SLT"/>
    <property type="match status" value="1"/>
</dbReference>
<dbReference type="Gene3D" id="1.10.530.10">
    <property type="match status" value="1"/>
</dbReference>
<dbReference type="EMBL" id="JAACJK010000163">
    <property type="protein sequence ID" value="KAF5326276.1"/>
    <property type="molecule type" value="Genomic_DNA"/>
</dbReference>
<evidence type="ECO:0000259" key="3">
    <source>
        <dbReference type="Pfam" id="PF01464"/>
    </source>
</evidence>
<gene>
    <name evidence="4" type="ORF">D9611_000048</name>
</gene>
<evidence type="ECO:0000313" key="4">
    <source>
        <dbReference type="EMBL" id="KAF5326276.1"/>
    </source>
</evidence>